<sequence length="267" mass="29881">MTVELRARRATVAIPAVLALSAGLLGAASADDPQDSEVSASANARKSKGYNILSKDEGYPYIARWNPCQKIHYKINARKSPRAGFVKDTLKAVKRLHRASGLRFTYQGRTKTVPNIHSPKRYKGKTDLVIAWTTPKKRQVLKNLGGWGGGYWWRVSKRTGKFTKGWVLLNSKYRYKYPKGFGKGPRGGYGTRGQLLMHELGHSMGLAHVERRSEIMFHYTYRRKAKWGNGDRKGLRKVGQPAGCIRSKAPNSAPVRSANPHEYADQG</sequence>
<feature type="signal peptide" evidence="6">
    <location>
        <begin position="1"/>
        <end position="30"/>
    </location>
</feature>
<dbReference type="RefSeq" id="WP_271636643.1">
    <property type="nucleotide sequence ID" value="NZ_CP094970.1"/>
</dbReference>
<evidence type="ECO:0000313" key="9">
    <source>
        <dbReference type="Proteomes" id="UP001164390"/>
    </source>
</evidence>
<feature type="domain" description="Peptidase M10 metallopeptidase" evidence="7">
    <location>
        <begin position="195"/>
        <end position="236"/>
    </location>
</feature>
<evidence type="ECO:0000256" key="2">
    <source>
        <dbReference type="ARBA" id="ARBA00022723"/>
    </source>
</evidence>
<keyword evidence="6" id="KW-0732">Signal</keyword>
<keyword evidence="2" id="KW-0479">Metal-binding</keyword>
<dbReference type="EMBL" id="CP094970">
    <property type="protein sequence ID" value="UYM07667.1"/>
    <property type="molecule type" value="Genomic_DNA"/>
</dbReference>
<dbReference type="EC" id="3.4.24.-" evidence="8"/>
<dbReference type="AlphaFoldDB" id="A0AA46TMI4"/>
<keyword evidence="9" id="KW-1185">Reference proteome</keyword>
<gene>
    <name evidence="8" type="ORF">L0C25_11525</name>
</gene>
<keyword evidence="3 8" id="KW-0378">Hydrolase</keyword>
<name>A0AA46TMI4_9ACTN</name>
<evidence type="ECO:0000256" key="5">
    <source>
        <dbReference type="SAM" id="MobiDB-lite"/>
    </source>
</evidence>
<reference evidence="8" key="1">
    <citation type="submission" date="2022-01" db="EMBL/GenBank/DDBJ databases">
        <title>Nocardioidaceae gen. sp. A5X3R13.</title>
        <authorList>
            <person name="Lopez Marin M.A."/>
            <person name="Uhlik O."/>
        </authorList>
    </citation>
    <scope>NUCLEOTIDE SEQUENCE</scope>
    <source>
        <strain evidence="8">A5X3R13</strain>
    </source>
</reference>
<evidence type="ECO:0000256" key="4">
    <source>
        <dbReference type="ARBA" id="ARBA00022833"/>
    </source>
</evidence>
<evidence type="ECO:0000256" key="6">
    <source>
        <dbReference type="SAM" id="SignalP"/>
    </source>
</evidence>
<organism evidence="8 9">
    <name type="scientific">Solicola gregarius</name>
    <dbReference type="NCBI Taxonomy" id="2908642"/>
    <lineage>
        <taxon>Bacteria</taxon>
        <taxon>Bacillati</taxon>
        <taxon>Actinomycetota</taxon>
        <taxon>Actinomycetes</taxon>
        <taxon>Propionibacteriales</taxon>
        <taxon>Nocardioidaceae</taxon>
        <taxon>Solicola</taxon>
    </lineage>
</organism>
<evidence type="ECO:0000256" key="3">
    <source>
        <dbReference type="ARBA" id="ARBA00022801"/>
    </source>
</evidence>
<dbReference type="InterPro" id="IPR024079">
    <property type="entry name" value="MetalloPept_cat_dom_sf"/>
</dbReference>
<feature type="region of interest" description="Disordered" evidence="5">
    <location>
        <begin position="230"/>
        <end position="267"/>
    </location>
</feature>
<feature type="chain" id="PRO_5041329055" evidence="6">
    <location>
        <begin position="31"/>
        <end position="267"/>
    </location>
</feature>
<dbReference type="InterPro" id="IPR001818">
    <property type="entry name" value="Pept_M10_metallopeptidase"/>
</dbReference>
<dbReference type="Proteomes" id="UP001164390">
    <property type="component" value="Chromosome"/>
</dbReference>
<proteinExistence type="predicted"/>
<evidence type="ECO:0000313" key="8">
    <source>
        <dbReference type="EMBL" id="UYM07667.1"/>
    </source>
</evidence>
<evidence type="ECO:0000256" key="1">
    <source>
        <dbReference type="ARBA" id="ARBA00022670"/>
    </source>
</evidence>
<dbReference type="Pfam" id="PF00413">
    <property type="entry name" value="Peptidase_M10"/>
    <property type="match status" value="1"/>
</dbReference>
<dbReference type="GO" id="GO:0006508">
    <property type="term" value="P:proteolysis"/>
    <property type="evidence" value="ECO:0007669"/>
    <property type="project" value="UniProtKB-KW"/>
</dbReference>
<dbReference type="GO" id="GO:0008270">
    <property type="term" value="F:zinc ion binding"/>
    <property type="evidence" value="ECO:0007669"/>
    <property type="project" value="InterPro"/>
</dbReference>
<dbReference type="SUPFAM" id="SSF55486">
    <property type="entry name" value="Metalloproteases ('zincins'), catalytic domain"/>
    <property type="match status" value="1"/>
</dbReference>
<dbReference type="KEGG" id="sgrg:L0C25_11525"/>
<keyword evidence="8" id="KW-0482">Metalloprotease</keyword>
<keyword evidence="4" id="KW-0862">Zinc</keyword>
<dbReference type="GO" id="GO:0004222">
    <property type="term" value="F:metalloendopeptidase activity"/>
    <property type="evidence" value="ECO:0007669"/>
    <property type="project" value="InterPro"/>
</dbReference>
<keyword evidence="1" id="KW-0645">Protease</keyword>
<dbReference type="GO" id="GO:0031012">
    <property type="term" value="C:extracellular matrix"/>
    <property type="evidence" value="ECO:0007669"/>
    <property type="project" value="InterPro"/>
</dbReference>
<accession>A0AA46TMI4</accession>
<evidence type="ECO:0000259" key="7">
    <source>
        <dbReference type="Pfam" id="PF00413"/>
    </source>
</evidence>
<dbReference type="Gene3D" id="3.40.390.10">
    <property type="entry name" value="Collagenase (Catalytic Domain)"/>
    <property type="match status" value="1"/>
</dbReference>
<protein>
    <submittedName>
        <fullName evidence="8">Matrixin family metalloprotease</fullName>
        <ecNumber evidence="8">3.4.24.-</ecNumber>
    </submittedName>
</protein>